<proteinExistence type="inferred from homology"/>
<keyword evidence="5" id="KW-1185">Reference proteome</keyword>
<dbReference type="GO" id="GO:0006260">
    <property type="term" value="P:DNA replication"/>
    <property type="evidence" value="ECO:0007669"/>
    <property type="project" value="UniProtKB-UniRule"/>
</dbReference>
<dbReference type="RefSeq" id="WP_153726399.1">
    <property type="nucleotide sequence ID" value="NZ_CP045875.1"/>
</dbReference>
<dbReference type="Proteomes" id="UP000366051">
    <property type="component" value="Chromosome"/>
</dbReference>
<dbReference type="InterPro" id="IPR023093">
    <property type="entry name" value="ScpA-like_C"/>
</dbReference>
<sequence>MTYRVNLPVFEGPFDLLFHLIEKKELDIYDIPIGQITAEYLNYLRQMEELDLEVASSFLVMAATLLSIKARMLLPKPAASEEGEAEEIDPRQELVDRLLEYRKYKAVAELLKSKEEEYGRNFPRSIDPASLAHLFAEEDPLQGIMIGDLLESLRNALQEEEEKELVTEIPKEEISIQQRMKELLEKVEAQGREKPVLFQHYLRSSYSVSEAIVTFLALLELIRMRKIQAIQQEALGDIYLLPGQIS</sequence>
<dbReference type="Gene3D" id="6.10.250.2410">
    <property type="match status" value="1"/>
</dbReference>
<dbReference type="PANTHER" id="PTHR33969:SF2">
    <property type="entry name" value="SEGREGATION AND CONDENSATION PROTEIN A"/>
    <property type="match status" value="1"/>
</dbReference>
<evidence type="ECO:0000313" key="4">
    <source>
        <dbReference type="EMBL" id="QGG49402.1"/>
    </source>
</evidence>
<protein>
    <recommendedName>
        <fullName evidence="2 3">Segregation and condensation protein A</fullName>
    </recommendedName>
</protein>
<gene>
    <name evidence="3 4" type="primary">scpA</name>
    <name evidence="4" type="ORF">FTV88_3337</name>
</gene>
<dbReference type="KEGG" id="hcv:FTV88_3337"/>
<dbReference type="EMBL" id="CP045875">
    <property type="protein sequence ID" value="QGG49402.1"/>
    <property type="molecule type" value="Genomic_DNA"/>
</dbReference>
<comment type="similarity">
    <text evidence="3">Belongs to the ScpA family.</text>
</comment>
<dbReference type="HAMAP" id="MF_01805">
    <property type="entry name" value="ScpA"/>
    <property type="match status" value="1"/>
</dbReference>
<keyword evidence="3" id="KW-0131">Cell cycle</keyword>
<dbReference type="GO" id="GO:0007059">
    <property type="term" value="P:chromosome segregation"/>
    <property type="evidence" value="ECO:0007669"/>
    <property type="project" value="UniProtKB-UniRule"/>
</dbReference>
<dbReference type="GO" id="GO:0051301">
    <property type="term" value="P:cell division"/>
    <property type="evidence" value="ECO:0007669"/>
    <property type="project" value="UniProtKB-KW"/>
</dbReference>
<evidence type="ECO:0000256" key="1">
    <source>
        <dbReference type="ARBA" id="ARBA00022829"/>
    </source>
</evidence>
<keyword evidence="3" id="KW-0132">Cell division</keyword>
<reference evidence="5" key="1">
    <citation type="submission" date="2019-11" db="EMBL/GenBank/DDBJ databases">
        <title>Genome sequence of Heliorestis convoluta strain HH, an alkaliphilic and minimalistic phototrophic bacterium from a soda lake in Egypt.</title>
        <authorList>
            <person name="Dewey E.D."/>
            <person name="Stokes L.M."/>
            <person name="Burchell B.M."/>
            <person name="Shaffer K.N."/>
            <person name="Huntington A.M."/>
            <person name="Baker J.M."/>
            <person name="Nadendla S."/>
            <person name="Giglio M.G."/>
            <person name="Touchman J.W."/>
            <person name="Blankenship R.E."/>
            <person name="Madigan M.T."/>
            <person name="Sattley W.M."/>
        </authorList>
    </citation>
    <scope>NUCLEOTIDE SEQUENCE [LARGE SCALE GENOMIC DNA]</scope>
    <source>
        <strain evidence="5">HH</strain>
    </source>
</reference>
<evidence type="ECO:0000256" key="2">
    <source>
        <dbReference type="ARBA" id="ARBA00044777"/>
    </source>
</evidence>
<accession>A0A5Q2N7K7</accession>
<organism evidence="4 5">
    <name type="scientific">Heliorestis convoluta</name>
    <dbReference type="NCBI Taxonomy" id="356322"/>
    <lineage>
        <taxon>Bacteria</taxon>
        <taxon>Bacillati</taxon>
        <taxon>Bacillota</taxon>
        <taxon>Clostridia</taxon>
        <taxon>Eubacteriales</taxon>
        <taxon>Heliobacteriaceae</taxon>
        <taxon>Heliorestis</taxon>
    </lineage>
</organism>
<dbReference type="InterPro" id="IPR003768">
    <property type="entry name" value="ScpA"/>
</dbReference>
<comment type="subcellular location">
    <subcellularLocation>
        <location evidence="3">Cytoplasm</location>
    </subcellularLocation>
    <text evidence="3">Associated with two foci at the outer edges of the nucleoid region in young cells, and at four foci within both cell halves in older cells.</text>
</comment>
<dbReference type="Gene3D" id="1.10.10.580">
    <property type="entry name" value="Structural maintenance of chromosome 1. Chain E"/>
    <property type="match status" value="1"/>
</dbReference>
<dbReference type="OrthoDB" id="9811016at2"/>
<dbReference type="Pfam" id="PF02616">
    <property type="entry name" value="SMC_ScpA"/>
    <property type="match status" value="1"/>
</dbReference>
<keyword evidence="1 3" id="KW-0159">Chromosome partition</keyword>
<comment type="function">
    <text evidence="3">Participates in chromosomal partition during cell division. May act via the formation of a condensin-like complex containing Smc and ScpB that pull DNA away from mid-cell into both cell halves.</text>
</comment>
<dbReference type="AlphaFoldDB" id="A0A5Q2N7K7"/>
<name>A0A5Q2N7K7_9FIRM</name>
<comment type="subunit">
    <text evidence="3">Component of a cohesin-like complex composed of ScpA, ScpB and the Smc homodimer, in which ScpA and ScpB bind to the head domain of Smc. The presence of the three proteins is required for the association of the complex with DNA.</text>
</comment>
<dbReference type="PANTHER" id="PTHR33969">
    <property type="entry name" value="SEGREGATION AND CONDENSATION PROTEIN A"/>
    <property type="match status" value="1"/>
</dbReference>
<keyword evidence="3" id="KW-0963">Cytoplasm</keyword>
<dbReference type="GO" id="GO:0005737">
    <property type="term" value="C:cytoplasm"/>
    <property type="evidence" value="ECO:0007669"/>
    <property type="project" value="UniProtKB-SubCell"/>
</dbReference>
<evidence type="ECO:0000313" key="5">
    <source>
        <dbReference type="Proteomes" id="UP000366051"/>
    </source>
</evidence>
<evidence type="ECO:0000256" key="3">
    <source>
        <dbReference type="HAMAP-Rule" id="MF_01805"/>
    </source>
</evidence>